<reference evidence="2" key="1">
    <citation type="journal article" date="2022" name="Nat. Commun.">
        <title>Chromosome evolution and the genetic basis of agronomically important traits in greater yam.</title>
        <authorList>
            <person name="Bredeson J.V."/>
            <person name="Lyons J.B."/>
            <person name="Oniyinde I.O."/>
            <person name="Okereke N.R."/>
            <person name="Kolade O."/>
            <person name="Nnabue I."/>
            <person name="Nwadili C.O."/>
            <person name="Hribova E."/>
            <person name="Parker M."/>
            <person name="Nwogha J."/>
            <person name="Shu S."/>
            <person name="Carlson J."/>
            <person name="Kariba R."/>
            <person name="Muthemba S."/>
            <person name="Knop K."/>
            <person name="Barton G.J."/>
            <person name="Sherwood A.V."/>
            <person name="Lopez-Montes A."/>
            <person name="Asiedu R."/>
            <person name="Jamnadass R."/>
            <person name="Muchugi A."/>
            <person name="Goodstein D."/>
            <person name="Egesi C.N."/>
            <person name="Featherston J."/>
            <person name="Asfaw A."/>
            <person name="Simpson G.G."/>
            <person name="Dolezel J."/>
            <person name="Hendre P.S."/>
            <person name="Van Deynze A."/>
            <person name="Kumar P.L."/>
            <person name="Obidiegwu J.E."/>
            <person name="Bhattacharjee R."/>
            <person name="Rokhsar D.S."/>
        </authorList>
    </citation>
    <scope>NUCLEOTIDE SEQUENCE [LARGE SCALE GENOMIC DNA]</scope>
    <source>
        <strain evidence="2">cv. TDa95/00328</strain>
    </source>
</reference>
<keyword evidence="2" id="KW-1185">Reference proteome</keyword>
<comment type="caution">
    <text evidence="1">The sequence shown here is derived from an EMBL/GenBank/DDBJ whole genome shotgun (WGS) entry which is preliminary data.</text>
</comment>
<keyword evidence="1" id="KW-0489">Methyltransferase</keyword>
<gene>
    <name evidence="1" type="ORF">IHE45_02G072800</name>
</gene>
<dbReference type="EMBL" id="CM037012">
    <property type="protein sequence ID" value="KAH7690782.1"/>
    <property type="molecule type" value="Genomic_DNA"/>
</dbReference>
<sequence length="291" mass="32224">MEDILAFDNAMNQCCGIALPMTLKAVIELDVLEVMAAAGPCAWLSPEEIASKIQTSNPDAHEVLDRMLRFLAANEVVKCEVVMVGEEDGKSERRYGLGPVCKFFTKNKDGVSLAPLLLMHHSKVSTDTWANMKHMLLDGSVPFVKTHGVPVPEYENKDPYFKEMFNKAMFNQTTIFMKKVLQNYKGFESLKVLVDVGGGHGGILSIILSKYPHIKAINFDLPHVVSQAKPIEGVEFVGGDKFVSVPTGGDAILLKRCLHDWNEANCIKALKNCWKALPDNGKMIIIEHILP</sequence>
<keyword evidence="1" id="KW-0808">Transferase</keyword>
<organism evidence="1 2">
    <name type="scientific">Dioscorea alata</name>
    <name type="common">Purple yam</name>
    <dbReference type="NCBI Taxonomy" id="55571"/>
    <lineage>
        <taxon>Eukaryota</taxon>
        <taxon>Viridiplantae</taxon>
        <taxon>Streptophyta</taxon>
        <taxon>Embryophyta</taxon>
        <taxon>Tracheophyta</taxon>
        <taxon>Spermatophyta</taxon>
        <taxon>Magnoliopsida</taxon>
        <taxon>Liliopsida</taxon>
        <taxon>Dioscoreales</taxon>
        <taxon>Dioscoreaceae</taxon>
        <taxon>Dioscorea</taxon>
    </lineage>
</organism>
<dbReference type="Proteomes" id="UP000827976">
    <property type="component" value="Chromosome 2"/>
</dbReference>
<accession>A0ACB7WRH6</accession>
<name>A0ACB7WRH6_DIOAL</name>
<evidence type="ECO:0000313" key="1">
    <source>
        <dbReference type="EMBL" id="KAH7690782.1"/>
    </source>
</evidence>
<dbReference type="EC" id="2.1.1.68" evidence="1"/>
<protein>
    <submittedName>
        <fullName evidence="1">O-methyltransferase COMT-type protein</fullName>
        <ecNumber evidence="1">2.1.1.68</ecNumber>
    </submittedName>
</protein>
<evidence type="ECO:0000313" key="2">
    <source>
        <dbReference type="Proteomes" id="UP000827976"/>
    </source>
</evidence>
<proteinExistence type="predicted"/>